<evidence type="ECO:0000259" key="1">
    <source>
        <dbReference type="Pfam" id="PF13966"/>
    </source>
</evidence>
<dbReference type="Proteomes" id="UP000275267">
    <property type="component" value="Unassembled WGS sequence"/>
</dbReference>
<dbReference type="AlphaFoldDB" id="A0A3L6PLE8"/>
<evidence type="ECO:0000313" key="3">
    <source>
        <dbReference type="Proteomes" id="UP000275267"/>
    </source>
</evidence>
<dbReference type="STRING" id="4540.A0A3L6PLE8"/>
<sequence length="302" mass="34510">MGMEEFVVRFEKERGVFGRFWSGGLLGDGVGERGSGRVWKGGKGRGEQSAVDDAWAQMRSGGHVLKARYYPNCDVLKARSRHVSEQWDEDLVKHTFFEEDAKVILSIPIHPELDDVVAWHYDPKGMFTVRLAHNSIAVRMELQRRGMELDTKCVVCNRLNEDGGHLFFKCKYAVKVWKLLNLDGCRAVLANKQSAKEVVCHIILLKAEEQMRVIVLLWQWWQERNKIREGDRRRTAEDLAYIVQKQASEFLKEDTGIAAATQRTKKRWNKPRPGVLKINTDGLSIPILAMADGALSFATRTR</sequence>
<gene>
    <name evidence="2" type="ORF">C2845_PM18G07680</name>
</gene>
<name>A0A3L6PLE8_PANMI</name>
<keyword evidence="3" id="KW-1185">Reference proteome</keyword>
<dbReference type="Pfam" id="PF13966">
    <property type="entry name" value="zf-RVT"/>
    <property type="match status" value="1"/>
</dbReference>
<feature type="domain" description="Reverse transcriptase zinc-binding" evidence="1">
    <location>
        <begin position="126"/>
        <end position="177"/>
    </location>
</feature>
<proteinExistence type="predicted"/>
<dbReference type="EMBL" id="PQIB02000017">
    <property type="protein sequence ID" value="RLM58445.1"/>
    <property type="molecule type" value="Genomic_DNA"/>
</dbReference>
<accession>A0A3L6PLE8</accession>
<evidence type="ECO:0000313" key="2">
    <source>
        <dbReference type="EMBL" id="RLM58445.1"/>
    </source>
</evidence>
<comment type="caution">
    <text evidence="2">The sequence shown here is derived from an EMBL/GenBank/DDBJ whole genome shotgun (WGS) entry which is preliminary data.</text>
</comment>
<organism evidence="2 3">
    <name type="scientific">Panicum miliaceum</name>
    <name type="common">Proso millet</name>
    <name type="synonym">Broomcorn millet</name>
    <dbReference type="NCBI Taxonomy" id="4540"/>
    <lineage>
        <taxon>Eukaryota</taxon>
        <taxon>Viridiplantae</taxon>
        <taxon>Streptophyta</taxon>
        <taxon>Embryophyta</taxon>
        <taxon>Tracheophyta</taxon>
        <taxon>Spermatophyta</taxon>
        <taxon>Magnoliopsida</taxon>
        <taxon>Liliopsida</taxon>
        <taxon>Poales</taxon>
        <taxon>Poaceae</taxon>
        <taxon>PACMAD clade</taxon>
        <taxon>Panicoideae</taxon>
        <taxon>Panicodae</taxon>
        <taxon>Paniceae</taxon>
        <taxon>Panicinae</taxon>
        <taxon>Panicum</taxon>
        <taxon>Panicum sect. Panicum</taxon>
    </lineage>
</organism>
<dbReference type="OrthoDB" id="694270at2759"/>
<protein>
    <recommendedName>
        <fullName evidence="1">Reverse transcriptase zinc-binding domain-containing protein</fullName>
    </recommendedName>
</protein>
<dbReference type="InterPro" id="IPR026960">
    <property type="entry name" value="RVT-Znf"/>
</dbReference>
<reference evidence="3" key="1">
    <citation type="journal article" date="2019" name="Nat. Commun.">
        <title>The genome of broomcorn millet.</title>
        <authorList>
            <person name="Zou C."/>
            <person name="Miki D."/>
            <person name="Li D."/>
            <person name="Tang Q."/>
            <person name="Xiao L."/>
            <person name="Rajput S."/>
            <person name="Deng P."/>
            <person name="Jia W."/>
            <person name="Huang R."/>
            <person name="Zhang M."/>
            <person name="Sun Y."/>
            <person name="Hu J."/>
            <person name="Fu X."/>
            <person name="Schnable P.S."/>
            <person name="Li F."/>
            <person name="Zhang H."/>
            <person name="Feng B."/>
            <person name="Zhu X."/>
            <person name="Liu R."/>
            <person name="Schnable J.C."/>
            <person name="Zhu J.-K."/>
            <person name="Zhang H."/>
        </authorList>
    </citation>
    <scope>NUCLEOTIDE SEQUENCE [LARGE SCALE GENOMIC DNA]</scope>
</reference>